<organism evidence="1">
    <name type="scientific">uncultured Caudovirales phage</name>
    <dbReference type="NCBI Taxonomy" id="2100421"/>
    <lineage>
        <taxon>Viruses</taxon>
        <taxon>Duplodnaviria</taxon>
        <taxon>Heunggongvirae</taxon>
        <taxon>Uroviricota</taxon>
        <taxon>Caudoviricetes</taxon>
        <taxon>Peduoviridae</taxon>
        <taxon>Maltschvirus</taxon>
        <taxon>Maltschvirus maltsch</taxon>
    </lineage>
</organism>
<protein>
    <submittedName>
        <fullName evidence="1">Uncharacterized protein</fullName>
    </submittedName>
</protein>
<gene>
    <name evidence="1" type="ORF">UFOVP342_60</name>
</gene>
<accession>A0A6J5M027</accession>
<sequence length="70" mass="8348">MATQVSTTKMQLTFEEVCEHLKKYDETMLLELLNINSEEIVEKFQDKIEDNLEALAKEIDNEEEEYDIYE</sequence>
<evidence type="ECO:0000313" key="1">
    <source>
        <dbReference type="EMBL" id="CAB4139631.1"/>
    </source>
</evidence>
<name>A0A6J5M027_9CAUD</name>
<reference evidence="1" key="1">
    <citation type="submission" date="2020-04" db="EMBL/GenBank/DDBJ databases">
        <authorList>
            <person name="Chiriac C."/>
            <person name="Salcher M."/>
            <person name="Ghai R."/>
            <person name="Kavagutti S V."/>
        </authorList>
    </citation>
    <scope>NUCLEOTIDE SEQUENCE</scope>
</reference>
<proteinExistence type="predicted"/>
<dbReference type="EMBL" id="LR796361">
    <property type="protein sequence ID" value="CAB4139631.1"/>
    <property type="molecule type" value="Genomic_DNA"/>
</dbReference>